<evidence type="ECO:0000313" key="1">
    <source>
        <dbReference type="EMBL" id="EJW95661.1"/>
    </source>
</evidence>
<comment type="caution">
    <text evidence="1">The sequence shown here is derived from an EMBL/GenBank/DDBJ whole genome shotgun (WGS) entry which is preliminary data.</text>
</comment>
<gene>
    <name evidence="1" type="ORF">EVA_16233</name>
</gene>
<sequence length="57" mass="6589">MSISIILRICLQTTPSVPKWRPEAVLTLNPEEYISLVNFPNTIFRISTPRRARIFST</sequence>
<proteinExistence type="predicted"/>
<accession>J9FL89</accession>
<protein>
    <submittedName>
        <fullName evidence="1">Uncharacterized protein</fullName>
    </submittedName>
</protein>
<reference evidence="1" key="1">
    <citation type="journal article" date="2012" name="PLoS ONE">
        <title>Gene sets for utilization of primary and secondary nutrition supplies in the distal gut of endangered iberian lynx.</title>
        <authorList>
            <person name="Alcaide M."/>
            <person name="Messina E."/>
            <person name="Richter M."/>
            <person name="Bargiela R."/>
            <person name="Peplies J."/>
            <person name="Huws S.A."/>
            <person name="Newbold C.J."/>
            <person name="Golyshin P.N."/>
            <person name="Simon M.A."/>
            <person name="Lopez G."/>
            <person name="Yakimov M.M."/>
            <person name="Ferrer M."/>
        </authorList>
    </citation>
    <scope>NUCLEOTIDE SEQUENCE</scope>
</reference>
<dbReference type="AlphaFoldDB" id="J9FL89"/>
<dbReference type="EMBL" id="AMCI01005688">
    <property type="protein sequence ID" value="EJW95661.1"/>
    <property type="molecule type" value="Genomic_DNA"/>
</dbReference>
<name>J9FL89_9ZZZZ</name>
<organism evidence="1">
    <name type="scientific">gut metagenome</name>
    <dbReference type="NCBI Taxonomy" id="749906"/>
    <lineage>
        <taxon>unclassified sequences</taxon>
        <taxon>metagenomes</taxon>
        <taxon>organismal metagenomes</taxon>
    </lineage>
</organism>